<sequence>MFQPELVHPAGETRVGETGFCDERGELAVGDALRRSFRHQLYGLLPSGPREQPSWNGANLAVGAARTVTFVPHSSDRVRIAGLADVPHPPVLYGLLAPAGLPDHSAERGRTVAEARYVHVPGCRGDTPGSHPPDTGRRRRRQCRE</sequence>
<evidence type="ECO:0000256" key="1">
    <source>
        <dbReference type="SAM" id="MobiDB-lite"/>
    </source>
</evidence>
<dbReference type="Proteomes" id="UP000660265">
    <property type="component" value="Unassembled WGS sequence"/>
</dbReference>
<keyword evidence="3" id="KW-1185">Reference proteome</keyword>
<name>A0ABQ2E6D9_9ACTN</name>
<evidence type="ECO:0000313" key="3">
    <source>
        <dbReference type="Proteomes" id="UP000660265"/>
    </source>
</evidence>
<dbReference type="EMBL" id="BMMV01000008">
    <property type="protein sequence ID" value="GGJ97047.1"/>
    <property type="molecule type" value="Genomic_DNA"/>
</dbReference>
<comment type="caution">
    <text evidence="2">The sequence shown here is derived from an EMBL/GenBank/DDBJ whole genome shotgun (WGS) entry which is preliminary data.</text>
</comment>
<organism evidence="2 3">
    <name type="scientific">Streptomyces camponoticapitis</name>
    <dbReference type="NCBI Taxonomy" id="1616125"/>
    <lineage>
        <taxon>Bacteria</taxon>
        <taxon>Bacillati</taxon>
        <taxon>Actinomycetota</taxon>
        <taxon>Actinomycetes</taxon>
        <taxon>Kitasatosporales</taxon>
        <taxon>Streptomycetaceae</taxon>
        <taxon>Streptomyces</taxon>
    </lineage>
</organism>
<gene>
    <name evidence="2" type="ORF">GCM10011583_30720</name>
</gene>
<proteinExistence type="predicted"/>
<evidence type="ECO:0000313" key="2">
    <source>
        <dbReference type="EMBL" id="GGJ97047.1"/>
    </source>
</evidence>
<protein>
    <submittedName>
        <fullName evidence="2">Uncharacterized protein</fullName>
    </submittedName>
</protein>
<feature type="region of interest" description="Disordered" evidence="1">
    <location>
        <begin position="122"/>
        <end position="145"/>
    </location>
</feature>
<accession>A0ABQ2E6D9</accession>
<reference evidence="3" key="1">
    <citation type="journal article" date="2019" name="Int. J. Syst. Evol. Microbiol.">
        <title>The Global Catalogue of Microorganisms (GCM) 10K type strain sequencing project: providing services to taxonomists for standard genome sequencing and annotation.</title>
        <authorList>
            <consortium name="The Broad Institute Genomics Platform"/>
            <consortium name="The Broad Institute Genome Sequencing Center for Infectious Disease"/>
            <person name="Wu L."/>
            <person name="Ma J."/>
        </authorList>
    </citation>
    <scope>NUCLEOTIDE SEQUENCE [LARGE SCALE GENOMIC DNA]</scope>
    <source>
        <strain evidence="3">CGMCC 4.7275</strain>
    </source>
</reference>